<dbReference type="GO" id="GO:0006080">
    <property type="term" value="P:substituted mannan metabolic process"/>
    <property type="evidence" value="ECO:0007669"/>
    <property type="project" value="InterPro"/>
</dbReference>
<feature type="active site" description="Proton donor" evidence="4">
    <location>
        <position position="213"/>
    </location>
</feature>
<keyword evidence="7" id="KW-1185">Reference proteome</keyword>
<evidence type="ECO:0000256" key="1">
    <source>
        <dbReference type="ARBA" id="ARBA00007754"/>
    </source>
</evidence>
<evidence type="ECO:0000259" key="5">
    <source>
        <dbReference type="PROSITE" id="PS51764"/>
    </source>
</evidence>
<keyword evidence="3 4" id="KW-0326">Glycosidase</keyword>
<comment type="caution">
    <text evidence="6">The sequence shown here is derived from an EMBL/GenBank/DDBJ whole genome shotgun (WGS) entry which is preliminary data.</text>
</comment>
<dbReference type="PANTHER" id="PTHR40079">
    <property type="entry name" value="MANNAN ENDO-1,4-BETA-MANNOSIDASE E-RELATED"/>
    <property type="match status" value="1"/>
</dbReference>
<comment type="similarity">
    <text evidence="1 4">Belongs to the glycosyl hydrolase 26 family.</text>
</comment>
<dbReference type="AlphaFoldDB" id="A0AAV0B428"/>
<dbReference type="SUPFAM" id="SSF51445">
    <property type="entry name" value="(Trans)glycosidases"/>
    <property type="match status" value="1"/>
</dbReference>
<feature type="domain" description="GH26" evidence="5">
    <location>
        <begin position="88"/>
        <end position="409"/>
    </location>
</feature>
<dbReference type="PANTHER" id="PTHR40079:SF6">
    <property type="entry name" value="GH26 DOMAIN-CONTAINING PROTEIN"/>
    <property type="match status" value="1"/>
</dbReference>
<protein>
    <submittedName>
        <fullName evidence="6">Glycoside hydrolase superfamily</fullName>
    </submittedName>
</protein>
<dbReference type="Pfam" id="PF02156">
    <property type="entry name" value="Glyco_hydro_26"/>
    <property type="match status" value="1"/>
</dbReference>
<reference evidence="6" key="1">
    <citation type="submission" date="2022-06" db="EMBL/GenBank/DDBJ databases">
        <authorList>
            <consortium name="SYNGENTA / RWTH Aachen University"/>
        </authorList>
    </citation>
    <scope>NUCLEOTIDE SEQUENCE</scope>
</reference>
<sequence>MANLFTPRPGPLNSGAQNFGKKISLISLLILISSIGHSTVSAAATSVDAVLEKGDSSVTTCAMDKDCSEVKGLGRVYQPGLRPDGSELPTWDWASLGLSNENLHVNHIAVGFAPGFRESRAPNTPEMINRRLPKPMAIVGDYYSLRWSDLKMKNLDYRLAEIKRLKGRPVWSIALMPQDGLDMITWDVAHKVALKMKQINDQGVKVWLRFGHEMNGDWDKWGMNPRKFVQKWRILAKAVKSTTSGTYMLWSPNAMFGRSVHDVHGGYTPYWPGADVVDIAGISFYHWGDNSRRVNIAPTPQEAVQKLKDFSTLYGPGGWGKPIVVAETAASYTYDRGTRTPVKGGASEYKIKLTWLHLLLDKYIKQTIPGLRAITWFEVIKDENATGKTPVKTEDFRLVLGNPRVGAAANAFFTNLQH</sequence>
<accession>A0AAV0B428</accession>
<dbReference type="InterPro" id="IPR017853">
    <property type="entry name" value="GH"/>
</dbReference>
<evidence type="ECO:0000256" key="3">
    <source>
        <dbReference type="ARBA" id="ARBA00023295"/>
    </source>
</evidence>
<gene>
    <name evidence="6" type="ORF">PPACK8108_LOCUS12935</name>
</gene>
<evidence type="ECO:0000313" key="7">
    <source>
        <dbReference type="Proteomes" id="UP001153365"/>
    </source>
</evidence>
<feature type="active site" description="Nucleophile" evidence="4">
    <location>
        <position position="327"/>
    </location>
</feature>
<name>A0AAV0B428_PHAPC</name>
<dbReference type="PROSITE" id="PS51764">
    <property type="entry name" value="GH26"/>
    <property type="match status" value="1"/>
</dbReference>
<keyword evidence="2 4" id="KW-0378">Hydrolase</keyword>
<evidence type="ECO:0000313" key="6">
    <source>
        <dbReference type="EMBL" id="CAH7678412.1"/>
    </source>
</evidence>
<proteinExistence type="inferred from homology"/>
<evidence type="ECO:0000256" key="4">
    <source>
        <dbReference type="PROSITE-ProRule" id="PRU01100"/>
    </source>
</evidence>
<dbReference type="InterPro" id="IPR022790">
    <property type="entry name" value="GH26_dom"/>
</dbReference>
<dbReference type="EMBL" id="CALTRL010003167">
    <property type="protein sequence ID" value="CAH7678412.1"/>
    <property type="molecule type" value="Genomic_DNA"/>
</dbReference>
<organism evidence="6 7">
    <name type="scientific">Phakopsora pachyrhizi</name>
    <name type="common">Asian soybean rust disease fungus</name>
    <dbReference type="NCBI Taxonomy" id="170000"/>
    <lineage>
        <taxon>Eukaryota</taxon>
        <taxon>Fungi</taxon>
        <taxon>Dikarya</taxon>
        <taxon>Basidiomycota</taxon>
        <taxon>Pucciniomycotina</taxon>
        <taxon>Pucciniomycetes</taxon>
        <taxon>Pucciniales</taxon>
        <taxon>Phakopsoraceae</taxon>
        <taxon>Phakopsora</taxon>
    </lineage>
</organism>
<evidence type="ECO:0000256" key="2">
    <source>
        <dbReference type="ARBA" id="ARBA00022801"/>
    </source>
</evidence>
<dbReference type="GO" id="GO:0016985">
    <property type="term" value="F:mannan endo-1,4-beta-mannosidase activity"/>
    <property type="evidence" value="ECO:0007669"/>
    <property type="project" value="InterPro"/>
</dbReference>
<dbReference type="InterPro" id="IPR000805">
    <property type="entry name" value="Glyco_hydro_26"/>
</dbReference>
<dbReference type="Gene3D" id="3.20.20.80">
    <property type="entry name" value="Glycosidases"/>
    <property type="match status" value="1"/>
</dbReference>
<dbReference type="Proteomes" id="UP001153365">
    <property type="component" value="Unassembled WGS sequence"/>
</dbReference>